<dbReference type="EMBL" id="JRWG01000001">
    <property type="protein sequence ID" value="KXO01249.1"/>
    <property type="molecule type" value="Genomic_DNA"/>
</dbReference>
<dbReference type="AlphaFoldDB" id="A0A137RM28"/>
<dbReference type="STRING" id="1548749.LS48_01945"/>
<reference evidence="3" key="1">
    <citation type="submission" date="2014-10" db="EMBL/GenBank/DDBJ databases">
        <title>Genome sequencing of Vitellibacter sp. D-24.</title>
        <authorList>
            <person name="Thevarajoo S."/>
            <person name="Selvaratnam C."/>
            <person name="Goh K.M."/>
            <person name="Chong C.S."/>
        </authorList>
    </citation>
    <scope>NUCLEOTIDE SEQUENCE [LARGE SCALE GENOMIC DNA]</scope>
    <source>
        <strain evidence="3">D-24</strain>
    </source>
</reference>
<evidence type="ECO:0000313" key="3">
    <source>
        <dbReference type="Proteomes" id="UP000070138"/>
    </source>
</evidence>
<keyword evidence="3" id="KW-1185">Reference proteome</keyword>
<evidence type="ECO:0000256" key="1">
    <source>
        <dbReference type="SAM" id="MobiDB-lite"/>
    </source>
</evidence>
<feature type="region of interest" description="Disordered" evidence="1">
    <location>
        <begin position="46"/>
        <end position="70"/>
    </location>
</feature>
<proteinExistence type="predicted"/>
<accession>A0A137RM28</accession>
<comment type="caution">
    <text evidence="2">The sequence shown here is derived from an EMBL/GenBank/DDBJ whole genome shotgun (WGS) entry which is preliminary data.</text>
</comment>
<feature type="compositionally biased region" description="Basic and acidic residues" evidence="1">
    <location>
        <begin position="61"/>
        <end position="70"/>
    </location>
</feature>
<reference evidence="2 3" key="2">
    <citation type="journal article" date="2016" name="Int. J. Syst. Evol. Microbiol.">
        <title>Vitellibacter aquimaris sp. nov., a marine bacterium isolated from seawater.</title>
        <authorList>
            <person name="Thevarajoo S."/>
            <person name="Selvaratnam C."/>
            <person name="Goh K.M."/>
            <person name="Hong K.W."/>
            <person name="Chan X.Y."/>
            <person name="Chan K.G."/>
            <person name="Chong C.S."/>
        </authorList>
    </citation>
    <scope>NUCLEOTIDE SEQUENCE [LARGE SCALE GENOMIC DNA]</scope>
    <source>
        <strain evidence="2 3">D-24</strain>
    </source>
</reference>
<dbReference type="Proteomes" id="UP000070138">
    <property type="component" value="Unassembled WGS sequence"/>
</dbReference>
<protein>
    <submittedName>
        <fullName evidence="2">Uncharacterized protein</fullName>
    </submittedName>
</protein>
<name>A0A137RM28_9FLAO</name>
<evidence type="ECO:0000313" key="2">
    <source>
        <dbReference type="EMBL" id="KXO01249.1"/>
    </source>
</evidence>
<sequence length="70" mass="7741">MGALLKRENYFIHLKSLTMKTKITFLGLVIFTSLLTNCTPNALIDETSAQTPPIYNTGGEHSAEPDNDKD</sequence>
<gene>
    <name evidence="2" type="ORF">LS48_01945</name>
</gene>
<organism evidence="2 3">
    <name type="scientific">Aequorivita aquimaris</name>
    <dbReference type="NCBI Taxonomy" id="1548749"/>
    <lineage>
        <taxon>Bacteria</taxon>
        <taxon>Pseudomonadati</taxon>
        <taxon>Bacteroidota</taxon>
        <taxon>Flavobacteriia</taxon>
        <taxon>Flavobacteriales</taxon>
        <taxon>Flavobacteriaceae</taxon>
        <taxon>Aequorivita</taxon>
    </lineage>
</organism>